<evidence type="ECO:0000256" key="2">
    <source>
        <dbReference type="SAM" id="MobiDB-lite"/>
    </source>
</evidence>
<organism evidence="4 5">
    <name type="scientific">Lactuca virosa</name>
    <dbReference type="NCBI Taxonomy" id="75947"/>
    <lineage>
        <taxon>Eukaryota</taxon>
        <taxon>Viridiplantae</taxon>
        <taxon>Streptophyta</taxon>
        <taxon>Embryophyta</taxon>
        <taxon>Tracheophyta</taxon>
        <taxon>Spermatophyta</taxon>
        <taxon>Magnoliopsida</taxon>
        <taxon>eudicotyledons</taxon>
        <taxon>Gunneridae</taxon>
        <taxon>Pentapetalae</taxon>
        <taxon>asterids</taxon>
        <taxon>campanulids</taxon>
        <taxon>Asterales</taxon>
        <taxon>Asteraceae</taxon>
        <taxon>Cichorioideae</taxon>
        <taxon>Cichorieae</taxon>
        <taxon>Lactucinae</taxon>
        <taxon>Lactuca</taxon>
    </lineage>
</organism>
<gene>
    <name evidence="4" type="ORF">LVIROSA_LOCUS23120</name>
</gene>
<feature type="domain" description="SWIM-type" evidence="3">
    <location>
        <begin position="263"/>
        <end position="295"/>
    </location>
</feature>
<reference evidence="4 5" key="1">
    <citation type="submission" date="2022-01" db="EMBL/GenBank/DDBJ databases">
        <authorList>
            <person name="Xiong W."/>
            <person name="Schranz E."/>
        </authorList>
    </citation>
    <scope>NUCLEOTIDE SEQUENCE [LARGE SCALE GENOMIC DNA]</scope>
</reference>
<dbReference type="AlphaFoldDB" id="A0AAU9NFW2"/>
<dbReference type="Pfam" id="PF03108">
    <property type="entry name" value="DBD_Tnp_Mut"/>
    <property type="match status" value="1"/>
</dbReference>
<evidence type="ECO:0000256" key="1">
    <source>
        <dbReference type="PROSITE-ProRule" id="PRU00325"/>
    </source>
</evidence>
<protein>
    <recommendedName>
        <fullName evidence="3">SWIM-type domain-containing protein</fullName>
    </recommendedName>
</protein>
<dbReference type="GO" id="GO:0008270">
    <property type="term" value="F:zinc ion binding"/>
    <property type="evidence" value="ECO:0007669"/>
    <property type="project" value="UniProtKB-KW"/>
</dbReference>
<keyword evidence="1" id="KW-0862">Zinc</keyword>
<feature type="compositionally biased region" description="Acidic residues" evidence="2">
    <location>
        <begin position="445"/>
        <end position="482"/>
    </location>
</feature>
<keyword evidence="5" id="KW-1185">Reference proteome</keyword>
<evidence type="ECO:0000313" key="5">
    <source>
        <dbReference type="Proteomes" id="UP001157418"/>
    </source>
</evidence>
<dbReference type="PROSITE" id="PS50966">
    <property type="entry name" value="ZF_SWIM"/>
    <property type="match status" value="1"/>
</dbReference>
<comment type="caution">
    <text evidence="4">The sequence shown here is derived from an EMBL/GenBank/DDBJ whole genome shotgun (WGS) entry which is preliminary data.</text>
</comment>
<dbReference type="EMBL" id="CAKMRJ010004445">
    <property type="protein sequence ID" value="CAH1436763.1"/>
    <property type="molecule type" value="Genomic_DNA"/>
</dbReference>
<dbReference type="PANTHER" id="PTHR31973">
    <property type="entry name" value="POLYPROTEIN, PUTATIVE-RELATED"/>
    <property type="match status" value="1"/>
</dbReference>
<proteinExistence type="predicted"/>
<keyword evidence="1" id="KW-0479">Metal-binding</keyword>
<dbReference type="Proteomes" id="UP001157418">
    <property type="component" value="Unassembled WGS sequence"/>
</dbReference>
<name>A0AAU9NFW2_9ASTR</name>
<evidence type="ECO:0000259" key="3">
    <source>
        <dbReference type="PROSITE" id="PS50966"/>
    </source>
</evidence>
<feature type="region of interest" description="Disordered" evidence="2">
    <location>
        <begin position="53"/>
        <end position="74"/>
    </location>
</feature>
<dbReference type="InterPro" id="IPR004332">
    <property type="entry name" value="Transposase_MuDR"/>
</dbReference>
<dbReference type="InterPro" id="IPR007527">
    <property type="entry name" value="Znf_SWIM"/>
</dbReference>
<dbReference type="PANTHER" id="PTHR31973:SF187">
    <property type="entry name" value="MUTATOR TRANSPOSASE MUDRA PROTEIN"/>
    <property type="match status" value="1"/>
</dbReference>
<sequence length="529" mass="61397">METVDDLDTIDVELDEFFKHKQRSRCKDEFLNTLTDEALDECTIPEINLNDFEGISEDEAPQEKQSDSEGDDEDKLQFQYSTHDPKVKWNNMEPVLGERYESPHQLKLCLTNYSISRGYPIRFKKCDSIRRVAVCASDPEKFQCPFVVRASWMSTERSFQIKKWVEQHTCVRNFRSSNIMDPTWIARQLLKEMIRKPNPKCKEMQAIIQSRLFNLKQEARKWVNDVYPGAIKKMYEFAFDIKSWYVHPSGSNAFEVRNGFHSYGVNLEGMYCRCRILELSGIPCVHAQATIIYIQQDPARFISTWFDKDKFLATYESNILPVNGSNMWEPTPYTKPLSPVETRMPGRHCIKRKKHVSEHEDSEHVPETQEADVKIDVEGDGLDMADLDQILHDLSYLRESKYSEAEILLCLNITQSQLKGFDALLHQPKQAAKDVPFVSEHVPETQEDNDENKEESDYEDRVEESQEDNDEDGVEDDEEGVDDTQVRVKTQVSVRTRKPSERIIENMLKKIVVDKKGIGMAPEKPLTLD</sequence>
<evidence type="ECO:0000313" key="4">
    <source>
        <dbReference type="EMBL" id="CAH1436763.1"/>
    </source>
</evidence>
<keyword evidence="1" id="KW-0863">Zinc-finger</keyword>
<feature type="region of interest" description="Disordered" evidence="2">
    <location>
        <begin position="441"/>
        <end position="499"/>
    </location>
</feature>
<accession>A0AAU9NFW2</accession>